<feature type="transmembrane region" description="Helical" evidence="1">
    <location>
        <begin position="150"/>
        <end position="169"/>
    </location>
</feature>
<keyword evidence="1" id="KW-0812">Transmembrane</keyword>
<keyword evidence="1" id="KW-1133">Transmembrane helix</keyword>
<gene>
    <name evidence="2" type="ORF">RISW2_15290</name>
</gene>
<feature type="transmembrane region" description="Helical" evidence="1">
    <location>
        <begin position="12"/>
        <end position="33"/>
    </location>
</feature>
<dbReference type="STRING" id="1449351.RISW2_15290"/>
<organism evidence="2 3">
    <name type="scientific">Roseivivax isoporae LMG 25204</name>
    <dbReference type="NCBI Taxonomy" id="1449351"/>
    <lineage>
        <taxon>Bacteria</taxon>
        <taxon>Pseudomonadati</taxon>
        <taxon>Pseudomonadota</taxon>
        <taxon>Alphaproteobacteria</taxon>
        <taxon>Rhodobacterales</taxon>
        <taxon>Roseobacteraceae</taxon>
        <taxon>Roseivivax</taxon>
    </lineage>
</organism>
<feature type="transmembrane region" description="Helical" evidence="1">
    <location>
        <begin position="53"/>
        <end position="72"/>
    </location>
</feature>
<name>X7F2Y2_9RHOB</name>
<dbReference type="eggNOG" id="ENOG5033DR5">
    <property type="taxonomic scope" value="Bacteria"/>
</dbReference>
<proteinExistence type="predicted"/>
<accession>X7F2Y2</accession>
<keyword evidence="3" id="KW-1185">Reference proteome</keyword>
<evidence type="ECO:0000313" key="3">
    <source>
        <dbReference type="Proteomes" id="UP000023430"/>
    </source>
</evidence>
<dbReference type="RefSeq" id="WP_043774158.1">
    <property type="nucleotide sequence ID" value="NZ_JAME01000039.1"/>
</dbReference>
<evidence type="ECO:0000256" key="1">
    <source>
        <dbReference type="SAM" id="Phobius"/>
    </source>
</evidence>
<evidence type="ECO:0008006" key="4">
    <source>
        <dbReference type="Google" id="ProtNLM"/>
    </source>
</evidence>
<evidence type="ECO:0000313" key="2">
    <source>
        <dbReference type="EMBL" id="ETX27150.1"/>
    </source>
</evidence>
<dbReference type="AlphaFoldDB" id="X7F2Y2"/>
<keyword evidence="1" id="KW-0472">Membrane</keyword>
<feature type="transmembrane region" description="Helical" evidence="1">
    <location>
        <begin position="78"/>
        <end position="99"/>
    </location>
</feature>
<sequence length="187" mass="19667">MDLVSVLKSVHVLAACLWVGGVVVFAMLTLPEARDRARRLVLLSQLAPLGPRLFTPASLTVLATGPVLAWVGGWGMPAWLVAALAAAAGSVALGVTVLAPGLEKVALLTESGEGDWAGEVAANLRWATRLDLSLLVFALLMMVAKPGWDAVPVVGAPVLLLFVLLWLTARQPATGSLFEVFRRGARQ</sequence>
<dbReference type="OrthoDB" id="8095744at2"/>
<reference evidence="2 3" key="1">
    <citation type="submission" date="2014-01" db="EMBL/GenBank/DDBJ databases">
        <title>Roseivivax isoporae LMG 25204 Genome Sequencing.</title>
        <authorList>
            <person name="Lai Q."/>
            <person name="Li G."/>
            <person name="Shao Z."/>
        </authorList>
    </citation>
    <scope>NUCLEOTIDE SEQUENCE [LARGE SCALE GENOMIC DNA]</scope>
    <source>
        <strain evidence="2 3">LMG 25204</strain>
    </source>
</reference>
<dbReference type="EMBL" id="JAME01000039">
    <property type="protein sequence ID" value="ETX27150.1"/>
    <property type="molecule type" value="Genomic_DNA"/>
</dbReference>
<comment type="caution">
    <text evidence="2">The sequence shown here is derived from an EMBL/GenBank/DDBJ whole genome shotgun (WGS) entry which is preliminary data.</text>
</comment>
<protein>
    <recommendedName>
        <fullName evidence="4">DUF2269 family protein</fullName>
    </recommendedName>
</protein>
<dbReference type="Proteomes" id="UP000023430">
    <property type="component" value="Unassembled WGS sequence"/>
</dbReference>